<dbReference type="EMBL" id="VSRR010008713">
    <property type="protein sequence ID" value="MPC49174.1"/>
    <property type="molecule type" value="Genomic_DNA"/>
</dbReference>
<dbReference type="Proteomes" id="UP000324222">
    <property type="component" value="Unassembled WGS sequence"/>
</dbReference>
<dbReference type="AlphaFoldDB" id="A0A5B7FXY5"/>
<comment type="caution">
    <text evidence="2">The sequence shown here is derived from an EMBL/GenBank/DDBJ whole genome shotgun (WGS) entry which is preliminary data.</text>
</comment>
<sequence>MTPHSSTRSHNRKTEMGDKSVNMDGATNTPPGGAALDHNTGEQQQHDLTTASTVPDVSEVISRELSNTKLTESGGVVDKVVSMGSGRRPCVGSNLTAYRLEAMPFVKWFKVTYMSP</sequence>
<protein>
    <submittedName>
        <fullName evidence="2">Uncharacterized protein</fullName>
    </submittedName>
</protein>
<gene>
    <name evidence="2" type="ORF">E2C01_042968</name>
</gene>
<feature type="compositionally biased region" description="Polar residues" evidence="1">
    <location>
        <begin position="41"/>
        <end position="54"/>
    </location>
</feature>
<reference evidence="2 3" key="1">
    <citation type="submission" date="2019-05" db="EMBL/GenBank/DDBJ databases">
        <title>Another draft genome of Portunus trituberculatus and its Hox gene families provides insights of decapod evolution.</title>
        <authorList>
            <person name="Jeong J.-H."/>
            <person name="Song I."/>
            <person name="Kim S."/>
            <person name="Choi T."/>
            <person name="Kim D."/>
            <person name="Ryu S."/>
            <person name="Kim W."/>
        </authorList>
    </citation>
    <scope>NUCLEOTIDE SEQUENCE [LARGE SCALE GENOMIC DNA]</scope>
    <source>
        <tissue evidence="2">Muscle</tissue>
    </source>
</reference>
<evidence type="ECO:0000313" key="3">
    <source>
        <dbReference type="Proteomes" id="UP000324222"/>
    </source>
</evidence>
<accession>A0A5B7FXY5</accession>
<evidence type="ECO:0000256" key="1">
    <source>
        <dbReference type="SAM" id="MobiDB-lite"/>
    </source>
</evidence>
<keyword evidence="3" id="KW-1185">Reference proteome</keyword>
<evidence type="ECO:0000313" key="2">
    <source>
        <dbReference type="EMBL" id="MPC49174.1"/>
    </source>
</evidence>
<name>A0A5B7FXY5_PORTR</name>
<organism evidence="2 3">
    <name type="scientific">Portunus trituberculatus</name>
    <name type="common">Swimming crab</name>
    <name type="synonym">Neptunus trituberculatus</name>
    <dbReference type="NCBI Taxonomy" id="210409"/>
    <lineage>
        <taxon>Eukaryota</taxon>
        <taxon>Metazoa</taxon>
        <taxon>Ecdysozoa</taxon>
        <taxon>Arthropoda</taxon>
        <taxon>Crustacea</taxon>
        <taxon>Multicrustacea</taxon>
        <taxon>Malacostraca</taxon>
        <taxon>Eumalacostraca</taxon>
        <taxon>Eucarida</taxon>
        <taxon>Decapoda</taxon>
        <taxon>Pleocyemata</taxon>
        <taxon>Brachyura</taxon>
        <taxon>Eubrachyura</taxon>
        <taxon>Portunoidea</taxon>
        <taxon>Portunidae</taxon>
        <taxon>Portuninae</taxon>
        <taxon>Portunus</taxon>
    </lineage>
</organism>
<feature type="region of interest" description="Disordered" evidence="1">
    <location>
        <begin position="1"/>
        <end position="54"/>
    </location>
</feature>
<proteinExistence type="predicted"/>